<organism evidence="1 2">
    <name type="scientific">Parelaphostrongylus tenuis</name>
    <name type="common">Meningeal worm</name>
    <dbReference type="NCBI Taxonomy" id="148309"/>
    <lineage>
        <taxon>Eukaryota</taxon>
        <taxon>Metazoa</taxon>
        <taxon>Ecdysozoa</taxon>
        <taxon>Nematoda</taxon>
        <taxon>Chromadorea</taxon>
        <taxon>Rhabditida</taxon>
        <taxon>Rhabditina</taxon>
        <taxon>Rhabditomorpha</taxon>
        <taxon>Strongyloidea</taxon>
        <taxon>Metastrongylidae</taxon>
        <taxon>Parelaphostrongylus</taxon>
    </lineage>
</organism>
<name>A0AAD5NA08_PARTN</name>
<proteinExistence type="predicted"/>
<gene>
    <name evidence="1" type="ORF">KIN20_026158</name>
</gene>
<keyword evidence="2" id="KW-1185">Reference proteome</keyword>
<accession>A0AAD5NA08</accession>
<reference evidence="1" key="1">
    <citation type="submission" date="2021-06" db="EMBL/GenBank/DDBJ databases">
        <title>Parelaphostrongylus tenuis whole genome reference sequence.</title>
        <authorList>
            <person name="Garwood T.J."/>
            <person name="Larsen P.A."/>
            <person name="Fountain-Jones N.M."/>
            <person name="Garbe J.R."/>
            <person name="Macchietto M.G."/>
            <person name="Kania S.A."/>
            <person name="Gerhold R.W."/>
            <person name="Richards J.E."/>
            <person name="Wolf T.M."/>
        </authorList>
    </citation>
    <scope>NUCLEOTIDE SEQUENCE</scope>
    <source>
        <strain evidence="1">MNPRO001-30</strain>
        <tissue evidence="1">Meninges</tissue>
    </source>
</reference>
<dbReference type="EMBL" id="JAHQIW010005354">
    <property type="protein sequence ID" value="KAJ1365737.1"/>
    <property type="molecule type" value="Genomic_DNA"/>
</dbReference>
<protein>
    <submittedName>
        <fullName evidence="1">Uncharacterized protein</fullName>
    </submittedName>
</protein>
<evidence type="ECO:0000313" key="1">
    <source>
        <dbReference type="EMBL" id="KAJ1365737.1"/>
    </source>
</evidence>
<comment type="caution">
    <text evidence="1">The sequence shown here is derived from an EMBL/GenBank/DDBJ whole genome shotgun (WGS) entry which is preliminary data.</text>
</comment>
<sequence>MTKRSRSATSSPITTFPNDKEVSWAVQISTNPEKAPVTIDKRTEGTMDLCLSRTPGEKSSVAVATS</sequence>
<evidence type="ECO:0000313" key="2">
    <source>
        <dbReference type="Proteomes" id="UP001196413"/>
    </source>
</evidence>
<dbReference type="Proteomes" id="UP001196413">
    <property type="component" value="Unassembled WGS sequence"/>
</dbReference>
<dbReference type="AlphaFoldDB" id="A0AAD5NA08"/>